<dbReference type="AlphaFoldDB" id="A0A6N7L3T2"/>
<dbReference type="EMBL" id="WBOF01000005">
    <property type="protein sequence ID" value="MQS17469.1"/>
    <property type="molecule type" value="Genomic_DNA"/>
</dbReference>
<gene>
    <name evidence="1" type="ORF">F7Q99_36120</name>
</gene>
<comment type="caution">
    <text evidence="1">The sequence shown here is derived from an EMBL/GenBank/DDBJ whole genome shotgun (WGS) entry which is preliminary data.</text>
</comment>
<evidence type="ECO:0000313" key="2">
    <source>
        <dbReference type="Proteomes" id="UP000450000"/>
    </source>
</evidence>
<proteinExistence type="predicted"/>
<protein>
    <submittedName>
        <fullName evidence="1">Uncharacterized protein</fullName>
    </submittedName>
</protein>
<organism evidence="1 2">
    <name type="scientific">Streptomyces kaniharaensis</name>
    <dbReference type="NCBI Taxonomy" id="212423"/>
    <lineage>
        <taxon>Bacteria</taxon>
        <taxon>Bacillati</taxon>
        <taxon>Actinomycetota</taxon>
        <taxon>Actinomycetes</taxon>
        <taxon>Kitasatosporales</taxon>
        <taxon>Streptomycetaceae</taxon>
        <taxon>Streptomyces</taxon>
    </lineage>
</organism>
<keyword evidence="2" id="KW-1185">Reference proteome</keyword>
<dbReference type="Proteomes" id="UP000450000">
    <property type="component" value="Unassembled WGS sequence"/>
</dbReference>
<name>A0A6N7L3T2_9ACTN</name>
<accession>A0A6N7L3T2</accession>
<dbReference type="RefSeq" id="WP_153470454.1">
    <property type="nucleotide sequence ID" value="NZ_WBOF01000005.1"/>
</dbReference>
<dbReference type="OrthoDB" id="3699207at2"/>
<reference evidence="1 2" key="1">
    <citation type="submission" date="2019-09" db="EMBL/GenBank/DDBJ databases">
        <title>Genome Sequences of Streptomyces kaniharaensis ATCC 21070.</title>
        <authorList>
            <person name="Zhu W."/>
            <person name="De Crecy-Lagard V."/>
            <person name="Richards N.G."/>
        </authorList>
    </citation>
    <scope>NUCLEOTIDE SEQUENCE [LARGE SCALE GENOMIC DNA]</scope>
    <source>
        <strain evidence="1 2">SF-557</strain>
    </source>
</reference>
<evidence type="ECO:0000313" key="1">
    <source>
        <dbReference type="EMBL" id="MQS17469.1"/>
    </source>
</evidence>
<sequence>MITLTKAPEPGPAPALRAGMSYRPATVAHHNGEPVHPGRYVIEGVRRWAAASPEVCPDVDGSEWLTDELLVCPTCGLDCT</sequence>